<dbReference type="AlphaFoldDB" id="A0A1E4SEK8"/>
<dbReference type="GO" id="GO:0042407">
    <property type="term" value="P:cristae formation"/>
    <property type="evidence" value="ECO:0007669"/>
    <property type="project" value="InterPro"/>
</dbReference>
<protein>
    <recommendedName>
        <fullName evidence="1">MICOS complex subunit</fullName>
    </recommendedName>
</protein>
<keyword evidence="1" id="KW-0496">Mitochondrion</keyword>
<evidence type="ECO:0000256" key="1">
    <source>
        <dbReference type="RuleBase" id="RU363021"/>
    </source>
</evidence>
<comment type="subunit">
    <text evidence="1">Component of the mitochondrial contact site and cristae organizing system (MICOS) complex.</text>
</comment>
<dbReference type="Pfam" id="PF09769">
    <property type="entry name" value="ApoO"/>
    <property type="match status" value="1"/>
</dbReference>
<gene>
    <name evidence="2" type="ORF">CANTADRAFT_23045</name>
</gene>
<dbReference type="GO" id="GO:0061617">
    <property type="term" value="C:MICOS complex"/>
    <property type="evidence" value="ECO:0007669"/>
    <property type="project" value="UniProtKB-UniRule"/>
</dbReference>
<comment type="function">
    <text evidence="1">Component of the MICOS complex, a large protein complex of the mitochondrial inner membrane that plays crucial roles in the maintenance of crista junctions, inner membrane architecture, and formation of contact sites to the outer membrane.</text>
</comment>
<dbReference type="GeneID" id="30981050"/>
<dbReference type="InterPro" id="IPR019166">
    <property type="entry name" value="MIC26/MIC27"/>
</dbReference>
<keyword evidence="1" id="KW-0472">Membrane</keyword>
<sequence>MARSFYEDDELVINKPGYNVEISLELKEQESLHGPISFIQGMGIRSTPYLESWVNKARLFVHSKAAIYEAELGTQKSAFLNEVDTLKSEVKATIKEPVLPGLIYILTATLTGSILVGRKSLPLRFVSPVVFASVSTSYFMPNTWESLTNKYLHFEHQKAPELTEKRHQVVSAYQSTKQDVDRGVQSAKAELQRGVRLARLWLDEISK</sequence>
<dbReference type="STRING" id="984487.A0A1E4SEK8"/>
<evidence type="ECO:0000313" key="3">
    <source>
        <dbReference type="Proteomes" id="UP000094285"/>
    </source>
</evidence>
<keyword evidence="3" id="KW-1185">Reference proteome</keyword>
<keyword evidence="1" id="KW-0999">Mitochondrion inner membrane</keyword>
<evidence type="ECO:0000313" key="2">
    <source>
        <dbReference type="EMBL" id="ODV77928.1"/>
    </source>
</evidence>
<dbReference type="Proteomes" id="UP000094285">
    <property type="component" value="Unassembled WGS sequence"/>
</dbReference>
<dbReference type="GO" id="GO:0044284">
    <property type="term" value="C:mitochondrial crista junction"/>
    <property type="evidence" value="ECO:0007669"/>
    <property type="project" value="TreeGrafter"/>
</dbReference>
<proteinExistence type="predicted"/>
<name>A0A1E4SEK8_9ASCO</name>
<organism evidence="2 3">
    <name type="scientific">Suhomyces tanzawaensis NRRL Y-17324</name>
    <dbReference type="NCBI Taxonomy" id="984487"/>
    <lineage>
        <taxon>Eukaryota</taxon>
        <taxon>Fungi</taxon>
        <taxon>Dikarya</taxon>
        <taxon>Ascomycota</taxon>
        <taxon>Saccharomycotina</taxon>
        <taxon>Pichiomycetes</taxon>
        <taxon>Debaryomycetaceae</taxon>
        <taxon>Suhomyces</taxon>
    </lineage>
</organism>
<dbReference type="EMBL" id="KV453914">
    <property type="protein sequence ID" value="ODV77928.1"/>
    <property type="molecule type" value="Genomic_DNA"/>
</dbReference>
<dbReference type="RefSeq" id="XP_020063050.1">
    <property type="nucleotide sequence ID" value="XM_020206913.1"/>
</dbReference>
<dbReference type="OrthoDB" id="2399148at2759"/>
<reference evidence="3" key="1">
    <citation type="submission" date="2016-05" db="EMBL/GenBank/DDBJ databases">
        <title>Comparative genomics of biotechnologically important yeasts.</title>
        <authorList>
            <consortium name="DOE Joint Genome Institute"/>
            <person name="Riley R."/>
            <person name="Haridas S."/>
            <person name="Wolfe K.H."/>
            <person name="Lopes M.R."/>
            <person name="Hittinger C.T."/>
            <person name="Goker M."/>
            <person name="Salamov A."/>
            <person name="Wisecaver J."/>
            <person name="Long T.M."/>
            <person name="Aerts A.L."/>
            <person name="Barry K."/>
            <person name="Choi C."/>
            <person name="Clum A."/>
            <person name="Coughlan A.Y."/>
            <person name="Deshpande S."/>
            <person name="Douglass A.P."/>
            <person name="Hanson S.J."/>
            <person name="Klenk H.-P."/>
            <person name="Labutti K."/>
            <person name="Lapidus A."/>
            <person name="Lindquist E."/>
            <person name="Lipzen A."/>
            <person name="Meier-Kolthoff J.P."/>
            <person name="Ohm R.A."/>
            <person name="Otillar R.P."/>
            <person name="Pangilinan J."/>
            <person name="Peng Y."/>
            <person name="Rokas A."/>
            <person name="Rosa C.A."/>
            <person name="Scheuner C."/>
            <person name="Sibirny A.A."/>
            <person name="Slot J.C."/>
            <person name="Stielow J.B."/>
            <person name="Sun H."/>
            <person name="Kurtzman C.P."/>
            <person name="Blackwell M."/>
            <person name="Grigoriev I.V."/>
            <person name="Jeffries T.W."/>
        </authorList>
    </citation>
    <scope>NUCLEOTIDE SEQUENCE [LARGE SCALE GENOMIC DNA]</scope>
    <source>
        <strain evidence="3">NRRL Y-17324</strain>
    </source>
</reference>
<dbReference type="PANTHER" id="PTHR28268">
    <property type="entry name" value="MICOS SUBUNIT MIC26"/>
    <property type="match status" value="1"/>
</dbReference>
<accession>A0A1E4SEK8</accession>
<dbReference type="InterPro" id="IPR033181">
    <property type="entry name" value="Mic26_fungi"/>
</dbReference>
<comment type="subcellular location">
    <subcellularLocation>
        <location evidence="1">Mitochondrion inner membrane</location>
    </subcellularLocation>
</comment>
<dbReference type="PANTHER" id="PTHR28268:SF1">
    <property type="entry name" value="MICOS SUBUNIT MIC26"/>
    <property type="match status" value="1"/>
</dbReference>